<proteinExistence type="predicted"/>
<dbReference type="Gene3D" id="3.40.50.1820">
    <property type="entry name" value="alpha/beta hydrolase"/>
    <property type="match status" value="1"/>
</dbReference>
<dbReference type="AlphaFoldDB" id="A0A243Q9X1"/>
<evidence type="ECO:0000313" key="3">
    <source>
        <dbReference type="Proteomes" id="UP000194632"/>
    </source>
</evidence>
<keyword evidence="2" id="KW-0378">Hydrolase</keyword>
<gene>
    <name evidence="2" type="ORF">CA982_12940</name>
</gene>
<dbReference type="SUPFAM" id="SSF53474">
    <property type="entry name" value="alpha/beta-Hydrolases"/>
    <property type="match status" value="1"/>
</dbReference>
<accession>A0A243Q9X1</accession>
<comment type="caution">
    <text evidence="2">The sequence shown here is derived from an EMBL/GenBank/DDBJ whole genome shotgun (WGS) entry which is preliminary data.</text>
</comment>
<feature type="domain" description="AB hydrolase-1" evidence="1">
    <location>
        <begin position="37"/>
        <end position="249"/>
    </location>
</feature>
<organism evidence="2 3">
    <name type="scientific">Gordonia lacunae</name>
    <dbReference type="NCBI Taxonomy" id="417102"/>
    <lineage>
        <taxon>Bacteria</taxon>
        <taxon>Bacillati</taxon>
        <taxon>Actinomycetota</taxon>
        <taxon>Actinomycetes</taxon>
        <taxon>Mycobacteriales</taxon>
        <taxon>Gordoniaceae</taxon>
        <taxon>Gordonia</taxon>
    </lineage>
</organism>
<dbReference type="Proteomes" id="UP000194632">
    <property type="component" value="Unassembled WGS sequence"/>
</dbReference>
<dbReference type="OrthoDB" id="495620at2"/>
<evidence type="ECO:0000313" key="2">
    <source>
        <dbReference type="EMBL" id="OUC78387.1"/>
    </source>
</evidence>
<dbReference type="Pfam" id="PF12697">
    <property type="entry name" value="Abhydrolase_6"/>
    <property type="match status" value="1"/>
</dbReference>
<protein>
    <submittedName>
        <fullName evidence="2">Alpha/beta hydrolase</fullName>
    </submittedName>
</protein>
<reference evidence="2 3" key="1">
    <citation type="submission" date="2017-05" db="EMBL/GenBank/DDBJ databases">
        <title>Biotechnological potential of actinobacteria isolated from South African environments.</title>
        <authorList>
            <person name="Le Roes-Hill M."/>
            <person name="Prins A."/>
            <person name="Durrell K.A."/>
        </authorList>
    </citation>
    <scope>NUCLEOTIDE SEQUENCE [LARGE SCALE GENOMIC DNA]</scope>
    <source>
        <strain evidence="2">BS2</strain>
    </source>
</reference>
<sequence>MRQVHAGEHVDGGVYVDIADATIWHFTAGEAYGPPTVLLHGLFASASSWGTQIPAFLDAGRHLFVPERSGHGHSPDLPGDFSLQRIVERTIVYLETVVGRPAHLVGWADGAAVALLVARERPDLVHRLVFVGGYLNAAGRAADAFIDQVTRRDPVTVDYLRIYYDTTSPDGPEHFDAVFDKAVRMLTTEPECEIAAFAGVEVPTLVVVADRGLVRLEHALELARTLPRGRLAVLPGTHILPVESPELFNPLVLSFLAADPPSVWEFG</sequence>
<dbReference type="GO" id="GO:0016787">
    <property type="term" value="F:hydrolase activity"/>
    <property type="evidence" value="ECO:0007669"/>
    <property type="project" value="UniProtKB-KW"/>
</dbReference>
<dbReference type="RefSeq" id="WP_086535726.1">
    <property type="nucleotide sequence ID" value="NZ_NGFO01000013.1"/>
</dbReference>
<name>A0A243Q9X1_9ACTN</name>
<evidence type="ECO:0000259" key="1">
    <source>
        <dbReference type="Pfam" id="PF12697"/>
    </source>
</evidence>
<dbReference type="EMBL" id="NGFO01000013">
    <property type="protein sequence ID" value="OUC78387.1"/>
    <property type="molecule type" value="Genomic_DNA"/>
</dbReference>
<dbReference type="InterPro" id="IPR029058">
    <property type="entry name" value="AB_hydrolase_fold"/>
</dbReference>
<dbReference type="InterPro" id="IPR000073">
    <property type="entry name" value="AB_hydrolase_1"/>
</dbReference>
<dbReference type="STRING" id="417102.CA982_12940"/>
<dbReference type="PANTHER" id="PTHR43689:SF8">
    <property type="entry name" value="ALPHA_BETA-HYDROLASES SUPERFAMILY PROTEIN"/>
    <property type="match status" value="1"/>
</dbReference>
<keyword evidence="3" id="KW-1185">Reference proteome</keyword>
<dbReference type="PANTHER" id="PTHR43689">
    <property type="entry name" value="HYDROLASE"/>
    <property type="match status" value="1"/>
</dbReference>